<evidence type="ECO:0000256" key="3">
    <source>
        <dbReference type="ARBA" id="ARBA00022475"/>
    </source>
</evidence>
<dbReference type="GO" id="GO:0005886">
    <property type="term" value="C:plasma membrane"/>
    <property type="evidence" value="ECO:0007669"/>
    <property type="project" value="UniProtKB-SubCell"/>
</dbReference>
<dbReference type="Pfam" id="PF00482">
    <property type="entry name" value="T2SSF"/>
    <property type="match status" value="2"/>
</dbReference>
<dbReference type="Gene3D" id="1.20.81.30">
    <property type="entry name" value="Type II secretion system (T2SS), domain F"/>
    <property type="match status" value="2"/>
</dbReference>
<evidence type="ECO:0000313" key="11">
    <source>
        <dbReference type="Proteomes" id="UP000230324"/>
    </source>
</evidence>
<dbReference type="PANTHER" id="PTHR30012:SF0">
    <property type="entry name" value="TYPE II SECRETION SYSTEM PROTEIN F-RELATED"/>
    <property type="match status" value="1"/>
</dbReference>
<comment type="caution">
    <text evidence="10">The sequence shown here is derived from an EMBL/GenBank/DDBJ whole genome shotgun (WGS) entry which is preliminary data.</text>
</comment>
<gene>
    <name evidence="10" type="ORF">COS47_01435</name>
</gene>
<dbReference type="EMBL" id="PEUV01000030">
    <property type="protein sequence ID" value="PIV12646.1"/>
    <property type="molecule type" value="Genomic_DNA"/>
</dbReference>
<evidence type="ECO:0000256" key="5">
    <source>
        <dbReference type="ARBA" id="ARBA00022692"/>
    </source>
</evidence>
<dbReference type="AlphaFoldDB" id="A0A2M7BYA5"/>
<dbReference type="Proteomes" id="UP000230324">
    <property type="component" value="Unassembled WGS sequence"/>
</dbReference>
<evidence type="ECO:0000256" key="6">
    <source>
        <dbReference type="ARBA" id="ARBA00022989"/>
    </source>
</evidence>
<feature type="transmembrane region" description="Helical" evidence="8">
    <location>
        <begin position="381"/>
        <end position="402"/>
    </location>
</feature>
<comment type="similarity">
    <text evidence="2">Belongs to the GSP F family.</text>
</comment>
<name>A0A2M7BYA5_9BACT</name>
<evidence type="ECO:0000313" key="10">
    <source>
        <dbReference type="EMBL" id="PIV12646.1"/>
    </source>
</evidence>
<keyword evidence="5 8" id="KW-0812">Transmembrane</keyword>
<evidence type="ECO:0000259" key="9">
    <source>
        <dbReference type="Pfam" id="PF00482"/>
    </source>
</evidence>
<keyword evidence="7 8" id="KW-0472">Membrane</keyword>
<sequence>MPKYFYTAKSLTGKTKTGTKEAVDEYELAKTLRQQGLILISAVLEEKNLKRKKINLIEIFQRFQRVSLTERIMMIRNLQVMISAGVDLPRALKILSLQTKNKRLTRVLTEIRENVMKGKSFSDALGAWPSIFPEMFSSMIKIGEEAGQLEEVLKTLSNQLEREYELKSKIKGAMMYPLVVVLAMVGIGIAMLVMVVPKLAETFEELEIELPLTTRIVINTGNFLIQKWYLIFGIIVFLIFLFRVLLKTKKGKKALDGFLFKVPLIAPLIKKINSAYTIRTFANLIKSGVPLVRSLEIISNSLDNFYFKESLISAQEKVQKGGKLSEALLPYQDLYSSTAIQMLEVGEETGETSSILGKLADFFEEEVTNTTKNLTAVIEPILLLLVGGIIGFFAISMVQPMYSMLGGI</sequence>
<keyword evidence="3" id="KW-1003">Cell membrane</keyword>
<keyword evidence="4" id="KW-0997">Cell inner membrane</keyword>
<keyword evidence="6 8" id="KW-1133">Transmembrane helix</keyword>
<feature type="transmembrane region" description="Helical" evidence="8">
    <location>
        <begin position="228"/>
        <end position="246"/>
    </location>
</feature>
<reference evidence="11" key="1">
    <citation type="submission" date="2017-09" db="EMBL/GenBank/DDBJ databases">
        <title>Depth-based differentiation of microbial function through sediment-hosted aquifers and enrichment of novel symbionts in the deep terrestrial subsurface.</title>
        <authorList>
            <person name="Probst A.J."/>
            <person name="Ladd B."/>
            <person name="Jarett J.K."/>
            <person name="Geller-Mcgrath D.E."/>
            <person name="Sieber C.M.K."/>
            <person name="Emerson J.B."/>
            <person name="Anantharaman K."/>
            <person name="Thomas B.C."/>
            <person name="Malmstrom R."/>
            <person name="Stieglmeier M."/>
            <person name="Klingl A."/>
            <person name="Woyke T."/>
            <person name="Ryan C.M."/>
            <person name="Banfield J.F."/>
        </authorList>
    </citation>
    <scope>NUCLEOTIDE SEQUENCE [LARGE SCALE GENOMIC DNA]</scope>
</reference>
<feature type="transmembrane region" description="Helical" evidence="8">
    <location>
        <begin position="175"/>
        <end position="196"/>
    </location>
</feature>
<protein>
    <recommendedName>
        <fullName evidence="9">Type II secretion system protein GspF domain-containing protein</fullName>
    </recommendedName>
</protein>
<proteinExistence type="inferred from homology"/>
<dbReference type="InterPro" id="IPR003004">
    <property type="entry name" value="GspF/PilC"/>
</dbReference>
<comment type="subcellular location">
    <subcellularLocation>
        <location evidence="1">Cell inner membrane</location>
        <topology evidence="1">Multi-pass membrane protein</topology>
    </subcellularLocation>
</comment>
<feature type="domain" description="Type II secretion system protein GspF" evidence="9">
    <location>
        <begin position="278"/>
        <end position="400"/>
    </location>
</feature>
<evidence type="ECO:0000256" key="2">
    <source>
        <dbReference type="ARBA" id="ARBA00005745"/>
    </source>
</evidence>
<feature type="domain" description="Type II secretion system protein GspF" evidence="9">
    <location>
        <begin position="75"/>
        <end position="197"/>
    </location>
</feature>
<dbReference type="PANTHER" id="PTHR30012">
    <property type="entry name" value="GENERAL SECRETION PATHWAY PROTEIN"/>
    <property type="match status" value="1"/>
</dbReference>
<evidence type="ECO:0000256" key="1">
    <source>
        <dbReference type="ARBA" id="ARBA00004429"/>
    </source>
</evidence>
<organism evidence="10 11">
    <name type="scientific">Candidatus Nealsonbacteria bacterium CG03_land_8_20_14_0_80_36_12</name>
    <dbReference type="NCBI Taxonomy" id="1974701"/>
    <lineage>
        <taxon>Bacteria</taxon>
        <taxon>Candidatus Nealsoniibacteriota</taxon>
    </lineage>
</organism>
<dbReference type="FunFam" id="1.20.81.30:FF:000001">
    <property type="entry name" value="Type II secretion system protein F"/>
    <property type="match status" value="2"/>
</dbReference>
<dbReference type="InterPro" id="IPR018076">
    <property type="entry name" value="T2SS_GspF_dom"/>
</dbReference>
<evidence type="ECO:0000256" key="7">
    <source>
        <dbReference type="ARBA" id="ARBA00023136"/>
    </source>
</evidence>
<dbReference type="InterPro" id="IPR042094">
    <property type="entry name" value="T2SS_GspF_sf"/>
</dbReference>
<evidence type="ECO:0000256" key="8">
    <source>
        <dbReference type="SAM" id="Phobius"/>
    </source>
</evidence>
<dbReference type="PRINTS" id="PR00812">
    <property type="entry name" value="BCTERIALGSPF"/>
</dbReference>
<evidence type="ECO:0000256" key="4">
    <source>
        <dbReference type="ARBA" id="ARBA00022519"/>
    </source>
</evidence>
<accession>A0A2M7BYA5</accession>